<protein>
    <submittedName>
        <fullName evidence="1">Uncharacterized protein</fullName>
    </submittedName>
</protein>
<reference evidence="1" key="1">
    <citation type="submission" date="2023-10" db="EMBL/GenBank/DDBJ databases">
        <title>Chromosome-level genome of the transformable northern wattle, Acacia crassicarpa.</title>
        <authorList>
            <person name="Massaro I."/>
            <person name="Sinha N.R."/>
            <person name="Poethig S."/>
            <person name="Leichty A.R."/>
        </authorList>
    </citation>
    <scope>NUCLEOTIDE SEQUENCE</scope>
    <source>
        <strain evidence="1">Acra3RX</strain>
        <tissue evidence="1">Leaf</tissue>
    </source>
</reference>
<comment type="caution">
    <text evidence="1">The sequence shown here is derived from an EMBL/GenBank/DDBJ whole genome shotgun (WGS) entry which is preliminary data.</text>
</comment>
<dbReference type="AlphaFoldDB" id="A0AAE1IN44"/>
<name>A0AAE1IN44_9FABA</name>
<proteinExistence type="predicted"/>
<evidence type="ECO:0000313" key="2">
    <source>
        <dbReference type="Proteomes" id="UP001293593"/>
    </source>
</evidence>
<dbReference type="PANTHER" id="PTHR33527:SF28">
    <property type="entry name" value="GB|AAD43168.1"/>
    <property type="match status" value="1"/>
</dbReference>
<keyword evidence="2" id="KW-1185">Reference proteome</keyword>
<evidence type="ECO:0000313" key="1">
    <source>
        <dbReference type="EMBL" id="KAK4252975.1"/>
    </source>
</evidence>
<dbReference type="Proteomes" id="UP001293593">
    <property type="component" value="Unassembled WGS sequence"/>
</dbReference>
<dbReference type="PANTHER" id="PTHR33527">
    <property type="entry name" value="OS07G0274300 PROTEIN"/>
    <property type="match status" value="1"/>
</dbReference>
<accession>A0AAE1IN44</accession>
<sequence length="334" mass="37923">MASPSSSFSNTDTIASGSVSVSQNEFNQFHSIDRILFTRLLVSLGREANEAMQVMAYLIWLEKMSRDFRLVSKLLDASDFLLHELVNEVVLALVCIETDQFPRDSNVLKDLRLTQSVTHTSITIPYLLQNRVAIIQAITKIINDVCIKAFTDIVQKVEGEKAEIKRSLMNPMVQPVYFDCTDHVVPRHNNTIANWCRYEPESNHHQVMVSDVLKGSELMSTSGARRNVPPDERTIFLTFSKGYPISEAEVRDYFSRRYGDMIEEVYMQEAGMLEQALYARLVVRGNATHLIESVLEGKGKVKFSINGKHVWARKYVRKTTKSPPTSPSLSPFLL</sequence>
<gene>
    <name evidence="1" type="ORF">QN277_010819</name>
</gene>
<dbReference type="EMBL" id="JAWXYG010000018">
    <property type="protein sequence ID" value="KAK4252975.1"/>
    <property type="molecule type" value="Genomic_DNA"/>
</dbReference>
<organism evidence="1 2">
    <name type="scientific">Acacia crassicarpa</name>
    <name type="common">northern wattle</name>
    <dbReference type="NCBI Taxonomy" id="499986"/>
    <lineage>
        <taxon>Eukaryota</taxon>
        <taxon>Viridiplantae</taxon>
        <taxon>Streptophyta</taxon>
        <taxon>Embryophyta</taxon>
        <taxon>Tracheophyta</taxon>
        <taxon>Spermatophyta</taxon>
        <taxon>Magnoliopsida</taxon>
        <taxon>eudicotyledons</taxon>
        <taxon>Gunneridae</taxon>
        <taxon>Pentapetalae</taxon>
        <taxon>rosids</taxon>
        <taxon>fabids</taxon>
        <taxon>Fabales</taxon>
        <taxon>Fabaceae</taxon>
        <taxon>Caesalpinioideae</taxon>
        <taxon>mimosoid clade</taxon>
        <taxon>Acacieae</taxon>
        <taxon>Acacia</taxon>
    </lineage>
</organism>